<sequence>MLVTGKDEAQIDHIEPYNMDRAFFFFLCEDAGLQRVPCGNRKGHRFVPGKLAR</sequence>
<comment type="caution">
    <text evidence="1">The sequence shown here is derived from an EMBL/GenBank/DDBJ whole genome shotgun (WGS) entry which is preliminary data.</text>
</comment>
<reference evidence="1 2" key="1">
    <citation type="submission" date="2020-08" db="EMBL/GenBank/DDBJ databases">
        <title>Genomic Encyclopedia of Type Strains, Phase IV (KMG-IV): sequencing the most valuable type-strain genomes for metagenomic binning, comparative biology and taxonomic classification.</title>
        <authorList>
            <person name="Goeker M."/>
        </authorList>
    </citation>
    <scope>NUCLEOTIDE SEQUENCE [LARGE SCALE GENOMIC DNA]</scope>
    <source>
        <strain evidence="1 2">DSM 100211</strain>
    </source>
</reference>
<dbReference type="AlphaFoldDB" id="A0A7W6D817"/>
<evidence type="ECO:0000313" key="2">
    <source>
        <dbReference type="Proteomes" id="UP000574761"/>
    </source>
</evidence>
<gene>
    <name evidence="1" type="ORF">GGQ64_000054</name>
</gene>
<dbReference type="EMBL" id="JACIEE010000001">
    <property type="protein sequence ID" value="MBB3974878.1"/>
    <property type="molecule type" value="Genomic_DNA"/>
</dbReference>
<name>A0A7W6D817_9HYPH</name>
<proteinExistence type="predicted"/>
<dbReference type="RefSeq" id="WP_183797701.1">
    <property type="nucleotide sequence ID" value="NZ_JACIEE010000001.1"/>
</dbReference>
<accession>A0A7W6D817</accession>
<dbReference type="Proteomes" id="UP000574761">
    <property type="component" value="Unassembled WGS sequence"/>
</dbReference>
<organism evidence="1 2">
    <name type="scientific">Mycoplana azooxidifex</name>
    <dbReference type="NCBI Taxonomy" id="1636188"/>
    <lineage>
        <taxon>Bacteria</taxon>
        <taxon>Pseudomonadati</taxon>
        <taxon>Pseudomonadota</taxon>
        <taxon>Alphaproteobacteria</taxon>
        <taxon>Hyphomicrobiales</taxon>
        <taxon>Rhizobiaceae</taxon>
        <taxon>Mycoplana</taxon>
    </lineage>
</organism>
<keyword evidence="2" id="KW-1185">Reference proteome</keyword>
<evidence type="ECO:0000313" key="1">
    <source>
        <dbReference type="EMBL" id="MBB3974878.1"/>
    </source>
</evidence>
<protein>
    <submittedName>
        <fullName evidence="1">Uncharacterized protein</fullName>
    </submittedName>
</protein>